<reference evidence="17 18" key="1">
    <citation type="submission" date="2018-11" db="EMBL/GenBank/DDBJ databases">
        <title>Genome sequence of Saitozyma podzolica DSM 27192.</title>
        <authorList>
            <person name="Aliyu H."/>
            <person name="Gorte O."/>
            <person name="Ochsenreither K."/>
        </authorList>
    </citation>
    <scope>NUCLEOTIDE SEQUENCE [LARGE SCALE GENOMIC DNA]</scope>
    <source>
        <strain evidence="17 18">DSM 27192</strain>
    </source>
</reference>
<keyword evidence="12" id="KW-0325">Glycoprotein</keyword>
<feature type="compositionally biased region" description="Basic and acidic residues" evidence="14">
    <location>
        <begin position="63"/>
        <end position="72"/>
    </location>
</feature>
<dbReference type="EC" id="1.16.1.9" evidence="3"/>
<keyword evidence="4" id="KW-0813">Transport</keyword>
<feature type="transmembrane region" description="Helical" evidence="15">
    <location>
        <begin position="178"/>
        <end position="199"/>
    </location>
</feature>
<evidence type="ECO:0000256" key="13">
    <source>
        <dbReference type="ARBA" id="ARBA00048483"/>
    </source>
</evidence>
<dbReference type="InterPro" id="IPR051410">
    <property type="entry name" value="Ferric/Cupric_Reductase"/>
</dbReference>
<dbReference type="InterPro" id="IPR017927">
    <property type="entry name" value="FAD-bd_FR_type"/>
</dbReference>
<evidence type="ECO:0000256" key="8">
    <source>
        <dbReference type="ARBA" id="ARBA00022989"/>
    </source>
</evidence>
<dbReference type="InterPro" id="IPR013112">
    <property type="entry name" value="FAD-bd_8"/>
</dbReference>
<dbReference type="SFLD" id="SFLDG01168">
    <property type="entry name" value="Ferric_reductase_subgroup_(FRE"/>
    <property type="match status" value="1"/>
</dbReference>
<evidence type="ECO:0000256" key="9">
    <source>
        <dbReference type="ARBA" id="ARBA00023002"/>
    </source>
</evidence>
<keyword evidence="10" id="KW-0406">Ion transport</keyword>
<dbReference type="EMBL" id="RSCD01000022">
    <property type="protein sequence ID" value="RSH83916.1"/>
    <property type="molecule type" value="Genomic_DNA"/>
</dbReference>
<evidence type="ECO:0000256" key="5">
    <source>
        <dbReference type="ARBA" id="ARBA00022475"/>
    </source>
</evidence>
<dbReference type="GO" id="GO:0006879">
    <property type="term" value="P:intracellular iron ion homeostasis"/>
    <property type="evidence" value="ECO:0007669"/>
    <property type="project" value="TreeGrafter"/>
</dbReference>
<evidence type="ECO:0000256" key="7">
    <source>
        <dbReference type="ARBA" id="ARBA00022982"/>
    </source>
</evidence>
<comment type="catalytic activity">
    <reaction evidence="13">
        <text>2 a Fe(II)-siderophore + NADP(+) + H(+) = 2 a Fe(III)-siderophore + NADPH</text>
        <dbReference type="Rhea" id="RHEA:28795"/>
        <dbReference type="Rhea" id="RHEA-COMP:11342"/>
        <dbReference type="Rhea" id="RHEA-COMP:11344"/>
        <dbReference type="ChEBI" id="CHEBI:15378"/>
        <dbReference type="ChEBI" id="CHEBI:29033"/>
        <dbReference type="ChEBI" id="CHEBI:29034"/>
        <dbReference type="ChEBI" id="CHEBI:57783"/>
        <dbReference type="ChEBI" id="CHEBI:58349"/>
        <dbReference type="EC" id="1.16.1.9"/>
    </reaction>
</comment>
<feature type="region of interest" description="Disordered" evidence="14">
    <location>
        <begin position="53"/>
        <end position="72"/>
    </location>
</feature>
<feature type="transmembrane region" description="Helical" evidence="15">
    <location>
        <begin position="108"/>
        <end position="127"/>
    </location>
</feature>
<feature type="transmembrane region" description="Helical" evidence="15">
    <location>
        <begin position="25"/>
        <end position="44"/>
    </location>
</feature>
<feature type="domain" description="FAD-binding FR-type" evidence="16">
    <location>
        <begin position="267"/>
        <end position="372"/>
    </location>
</feature>
<comment type="caution">
    <text evidence="17">The sequence shown here is derived from an EMBL/GenBank/DDBJ whole genome shotgun (WGS) entry which is preliminary data.</text>
</comment>
<dbReference type="OrthoDB" id="4494341at2759"/>
<evidence type="ECO:0000256" key="4">
    <source>
        <dbReference type="ARBA" id="ARBA00022448"/>
    </source>
</evidence>
<dbReference type="GO" id="GO:0005886">
    <property type="term" value="C:plasma membrane"/>
    <property type="evidence" value="ECO:0007669"/>
    <property type="project" value="UniProtKB-SubCell"/>
</dbReference>
<comment type="subcellular location">
    <subcellularLocation>
        <location evidence="1">Cell membrane</location>
        <topology evidence="1">Multi-pass membrane protein</topology>
    </subcellularLocation>
</comment>
<dbReference type="Pfam" id="PF08030">
    <property type="entry name" value="NAD_binding_6"/>
    <property type="match status" value="1"/>
</dbReference>
<comment type="similarity">
    <text evidence="2">Belongs to the ferric reductase (FRE) family.</text>
</comment>
<evidence type="ECO:0000256" key="11">
    <source>
        <dbReference type="ARBA" id="ARBA00023136"/>
    </source>
</evidence>
<dbReference type="Pfam" id="PF01794">
    <property type="entry name" value="Ferric_reduct"/>
    <property type="match status" value="1"/>
</dbReference>
<dbReference type="InterPro" id="IPR039261">
    <property type="entry name" value="FNR_nucleotide-bd"/>
</dbReference>
<keyword evidence="11 15" id="KW-0472">Membrane</keyword>
<dbReference type="STRING" id="1890683.A0A427XYF6"/>
<dbReference type="InterPro" id="IPR013121">
    <property type="entry name" value="Fe_red_NAD-bd_6"/>
</dbReference>
<dbReference type="Gene3D" id="2.40.30.10">
    <property type="entry name" value="Translation factors"/>
    <property type="match status" value="1"/>
</dbReference>
<evidence type="ECO:0000313" key="17">
    <source>
        <dbReference type="EMBL" id="RSH83916.1"/>
    </source>
</evidence>
<dbReference type="GO" id="GO:0052851">
    <property type="term" value="F:ferric-chelate reductase (NADPH) activity"/>
    <property type="evidence" value="ECO:0007669"/>
    <property type="project" value="UniProtKB-EC"/>
</dbReference>
<dbReference type="Gene3D" id="3.40.50.80">
    <property type="entry name" value="Nucleotide-binding domain of ferredoxin-NADP reductase (FNR) module"/>
    <property type="match status" value="1"/>
</dbReference>
<evidence type="ECO:0000256" key="3">
    <source>
        <dbReference type="ARBA" id="ARBA00012668"/>
    </source>
</evidence>
<keyword evidence="5" id="KW-1003">Cell membrane</keyword>
<dbReference type="SUPFAM" id="SSF63380">
    <property type="entry name" value="Riboflavin synthase domain-like"/>
    <property type="match status" value="1"/>
</dbReference>
<evidence type="ECO:0000256" key="12">
    <source>
        <dbReference type="ARBA" id="ARBA00023180"/>
    </source>
</evidence>
<keyword evidence="9" id="KW-0560">Oxidoreductase</keyword>
<evidence type="ECO:0000259" key="16">
    <source>
        <dbReference type="PROSITE" id="PS51384"/>
    </source>
</evidence>
<feature type="transmembrane region" description="Helical" evidence="15">
    <location>
        <begin position="211"/>
        <end position="231"/>
    </location>
</feature>
<dbReference type="InterPro" id="IPR013130">
    <property type="entry name" value="Fe3_Rdtase_TM_dom"/>
</dbReference>
<dbReference type="PROSITE" id="PS51384">
    <property type="entry name" value="FAD_FR"/>
    <property type="match status" value="1"/>
</dbReference>
<dbReference type="SFLD" id="SFLDS00052">
    <property type="entry name" value="Ferric_Reductase_Domain"/>
    <property type="match status" value="1"/>
</dbReference>
<evidence type="ECO:0000256" key="10">
    <source>
        <dbReference type="ARBA" id="ARBA00023065"/>
    </source>
</evidence>
<keyword evidence="8 15" id="KW-1133">Transmembrane helix</keyword>
<evidence type="ECO:0000256" key="1">
    <source>
        <dbReference type="ARBA" id="ARBA00004651"/>
    </source>
</evidence>
<accession>A0A427XYF6</accession>
<gene>
    <name evidence="17" type="ORF">EHS25_005160</name>
</gene>
<dbReference type="SUPFAM" id="SSF52343">
    <property type="entry name" value="Ferredoxin reductase-like, C-terminal NADP-linked domain"/>
    <property type="match status" value="1"/>
</dbReference>
<proteinExistence type="inferred from homology"/>
<keyword evidence="18" id="KW-1185">Reference proteome</keyword>
<sequence>MTTHRHTNTPRDAKWDYDAAMADRAWWIVASCLGLCSLVHLLRIGRAQLRKRRSGVSQSTDSPRGDRGDRRSSVLVRTARAVEATWNDVVFLRTLPLWLYTTTSLAEVFWTVGYMTACILLGMYPTISHGQDWANPMGHISFHQVPLIIALAGRNNIISFLTGISILQGLGPHAKHPIGSPVVTTGIIAFVGLAMVNFTSIRFIRAAAYEVFLIAHVVFVLMFLVGCYFHFEEGNYWIWAGFVVWGLDRFLSLCKIIVGNKLWLLATSQKRDTSECLVELVSEGVMRITMARPLLHWKAGQHAFLSMPSVGGGPHEQHPFSFATVPTKESRKAVFLIKAHNGVTKRLLDHLRSESQTVPMYIDGPYGVSHDVSSYDTVLLVAGGTGITHVLSYFIAVLTQAREGNVQTRHLHLVWNTRHSSHIQWIGPLLNDALVDMPTSLSVQIDLHITKSPAGSDPDAETLCGMGETKTALPGSSDSTPVDSPILRAADNEKMVVPELKIAAPMTGLSPQATAYLRWNVGRANIAQIVQEDAKAAIGPMHVTVCGPTQLSNDTRGAVRTAGAASKVFSGQQSITFNSETFGW</sequence>
<dbReference type="CDD" id="cd06186">
    <property type="entry name" value="NOX_Duox_like_FAD_NADP"/>
    <property type="match status" value="1"/>
</dbReference>
<protein>
    <recommendedName>
        <fullName evidence="3">ferric-chelate reductase (NADPH)</fullName>
        <ecNumber evidence="3">1.16.1.9</ecNumber>
    </recommendedName>
</protein>
<dbReference type="GO" id="GO:0015677">
    <property type="term" value="P:copper ion import"/>
    <property type="evidence" value="ECO:0007669"/>
    <property type="project" value="TreeGrafter"/>
</dbReference>
<evidence type="ECO:0000313" key="18">
    <source>
        <dbReference type="Proteomes" id="UP000279259"/>
    </source>
</evidence>
<evidence type="ECO:0000256" key="2">
    <source>
        <dbReference type="ARBA" id="ARBA00006278"/>
    </source>
</evidence>
<evidence type="ECO:0000256" key="14">
    <source>
        <dbReference type="SAM" id="MobiDB-lite"/>
    </source>
</evidence>
<dbReference type="InterPro" id="IPR017938">
    <property type="entry name" value="Riboflavin_synthase-like_b-brl"/>
</dbReference>
<name>A0A427XYF6_9TREE</name>
<dbReference type="PANTHER" id="PTHR32361">
    <property type="entry name" value="FERRIC/CUPRIC REDUCTASE TRANSMEMBRANE COMPONENT"/>
    <property type="match status" value="1"/>
</dbReference>
<dbReference type="GO" id="GO:0006826">
    <property type="term" value="P:iron ion transport"/>
    <property type="evidence" value="ECO:0007669"/>
    <property type="project" value="UniProtKB-ARBA"/>
</dbReference>
<evidence type="ECO:0000256" key="6">
    <source>
        <dbReference type="ARBA" id="ARBA00022692"/>
    </source>
</evidence>
<keyword evidence="6 15" id="KW-0812">Transmembrane</keyword>
<evidence type="ECO:0000256" key="15">
    <source>
        <dbReference type="SAM" id="Phobius"/>
    </source>
</evidence>
<keyword evidence="7" id="KW-0249">Electron transport</keyword>
<dbReference type="AlphaFoldDB" id="A0A427XYF6"/>
<dbReference type="Proteomes" id="UP000279259">
    <property type="component" value="Unassembled WGS sequence"/>
</dbReference>
<organism evidence="17 18">
    <name type="scientific">Saitozyma podzolica</name>
    <dbReference type="NCBI Taxonomy" id="1890683"/>
    <lineage>
        <taxon>Eukaryota</taxon>
        <taxon>Fungi</taxon>
        <taxon>Dikarya</taxon>
        <taxon>Basidiomycota</taxon>
        <taxon>Agaricomycotina</taxon>
        <taxon>Tremellomycetes</taxon>
        <taxon>Tremellales</taxon>
        <taxon>Trimorphomycetaceae</taxon>
        <taxon>Saitozyma</taxon>
    </lineage>
</organism>
<dbReference type="PANTHER" id="PTHR32361:SF9">
    <property type="entry name" value="FERRIC REDUCTASE TRANSMEMBRANE COMPONENT 3-RELATED"/>
    <property type="match status" value="1"/>
</dbReference>
<dbReference type="Pfam" id="PF08022">
    <property type="entry name" value="FAD_binding_8"/>
    <property type="match status" value="1"/>
</dbReference>